<keyword evidence="5 8" id="KW-0413">Isomerase</keyword>
<comment type="similarity">
    <text evidence="8">Belongs to the aspartate/glutamate racemases family.</text>
</comment>
<evidence type="ECO:0000256" key="3">
    <source>
        <dbReference type="ARBA" id="ARBA00022960"/>
    </source>
</evidence>
<dbReference type="PANTHER" id="PTHR21198:SF2">
    <property type="entry name" value="GLUTAMATE RACEMASE"/>
    <property type="match status" value="1"/>
</dbReference>
<evidence type="ECO:0000256" key="7">
    <source>
        <dbReference type="ARBA" id="ARBA00070053"/>
    </source>
</evidence>
<feature type="binding site" evidence="8">
    <location>
        <begin position="13"/>
        <end position="14"/>
    </location>
    <ligand>
        <name>substrate</name>
    </ligand>
</feature>
<dbReference type="NCBIfam" id="TIGR00067">
    <property type="entry name" value="glut_race"/>
    <property type="match status" value="1"/>
</dbReference>
<evidence type="ECO:0000256" key="8">
    <source>
        <dbReference type="HAMAP-Rule" id="MF_00258"/>
    </source>
</evidence>
<dbReference type="Gene3D" id="3.40.50.1860">
    <property type="match status" value="2"/>
</dbReference>
<dbReference type="RefSeq" id="WP_193736014.1">
    <property type="nucleotide sequence ID" value="NZ_CP063304.1"/>
</dbReference>
<evidence type="ECO:0000313" key="10">
    <source>
        <dbReference type="Proteomes" id="UP000593601"/>
    </source>
</evidence>
<dbReference type="EC" id="5.1.1.3" evidence="2 8"/>
<dbReference type="Pfam" id="PF01177">
    <property type="entry name" value="Asp_Glu_race"/>
    <property type="match status" value="1"/>
</dbReference>
<feature type="binding site" evidence="8">
    <location>
        <begin position="77"/>
        <end position="78"/>
    </location>
    <ligand>
        <name>substrate</name>
    </ligand>
</feature>
<evidence type="ECO:0000256" key="1">
    <source>
        <dbReference type="ARBA" id="ARBA00001602"/>
    </source>
</evidence>
<dbReference type="GO" id="GO:0008881">
    <property type="term" value="F:glutamate racemase activity"/>
    <property type="evidence" value="ECO:0007669"/>
    <property type="project" value="UniProtKB-UniRule"/>
</dbReference>
<dbReference type="SUPFAM" id="SSF53681">
    <property type="entry name" value="Aspartate/glutamate racemase"/>
    <property type="match status" value="2"/>
</dbReference>
<evidence type="ECO:0000256" key="4">
    <source>
        <dbReference type="ARBA" id="ARBA00022984"/>
    </source>
</evidence>
<feature type="binding site" evidence="8">
    <location>
        <begin position="45"/>
        <end position="46"/>
    </location>
    <ligand>
        <name>substrate</name>
    </ligand>
</feature>
<name>A0A7M2RI83_9FIRM</name>
<evidence type="ECO:0000313" key="9">
    <source>
        <dbReference type="EMBL" id="QOV19694.1"/>
    </source>
</evidence>
<dbReference type="GO" id="GO:0008360">
    <property type="term" value="P:regulation of cell shape"/>
    <property type="evidence" value="ECO:0007669"/>
    <property type="project" value="UniProtKB-KW"/>
</dbReference>
<dbReference type="UniPathway" id="UPA00219"/>
<organism evidence="9 10">
    <name type="scientific">Blautia liquoris</name>
    <dbReference type="NCBI Taxonomy" id="2779518"/>
    <lineage>
        <taxon>Bacteria</taxon>
        <taxon>Bacillati</taxon>
        <taxon>Bacillota</taxon>
        <taxon>Clostridia</taxon>
        <taxon>Lachnospirales</taxon>
        <taxon>Lachnospiraceae</taxon>
        <taxon>Blautia</taxon>
    </lineage>
</organism>
<keyword evidence="4 8" id="KW-0573">Peptidoglycan synthesis</keyword>
<reference evidence="9 10" key="1">
    <citation type="submission" date="2020-10" db="EMBL/GenBank/DDBJ databases">
        <title>Blautia liquoris sp.nov., isolated from the mud in a fermentation cellar used for the production of Chinese strong-flavoured liquor.</title>
        <authorList>
            <person name="Lu L."/>
        </authorList>
    </citation>
    <scope>NUCLEOTIDE SEQUENCE [LARGE SCALE GENOMIC DNA]</scope>
    <source>
        <strain evidence="9 10">LZLJ-3</strain>
    </source>
</reference>
<dbReference type="AlphaFoldDB" id="A0A7M2RI83"/>
<dbReference type="PROSITE" id="PS00924">
    <property type="entry name" value="ASP_GLU_RACEMASE_2"/>
    <property type="match status" value="1"/>
</dbReference>
<dbReference type="InterPro" id="IPR015942">
    <property type="entry name" value="Asp/Glu/hydantoin_racemase"/>
</dbReference>
<evidence type="ECO:0000256" key="5">
    <source>
        <dbReference type="ARBA" id="ARBA00023235"/>
    </source>
</evidence>
<feature type="active site" description="Proton donor/acceptor" evidence="8">
    <location>
        <position position="187"/>
    </location>
</feature>
<dbReference type="Proteomes" id="UP000593601">
    <property type="component" value="Chromosome"/>
</dbReference>
<dbReference type="PANTHER" id="PTHR21198">
    <property type="entry name" value="GLUTAMATE RACEMASE"/>
    <property type="match status" value="1"/>
</dbReference>
<comment type="catalytic activity">
    <reaction evidence="1 8">
        <text>L-glutamate = D-glutamate</text>
        <dbReference type="Rhea" id="RHEA:12813"/>
        <dbReference type="ChEBI" id="CHEBI:29985"/>
        <dbReference type="ChEBI" id="CHEBI:29986"/>
        <dbReference type="EC" id="5.1.1.3"/>
    </reaction>
</comment>
<dbReference type="FunFam" id="3.40.50.1860:FF:000002">
    <property type="entry name" value="Glutamate racemase"/>
    <property type="match status" value="1"/>
</dbReference>
<feature type="active site" description="Proton donor/acceptor" evidence="8">
    <location>
        <position position="76"/>
    </location>
</feature>
<proteinExistence type="inferred from homology"/>
<keyword evidence="3 8" id="KW-0133">Cell shape</keyword>
<comment type="function">
    <text evidence="8">Provides the (R)-glutamate required for cell wall biosynthesis.</text>
</comment>
<keyword evidence="6 8" id="KW-0961">Cell wall biogenesis/degradation</keyword>
<dbReference type="InterPro" id="IPR018187">
    <property type="entry name" value="Asp/Glu_racemase_AS_1"/>
</dbReference>
<dbReference type="HAMAP" id="MF_00258">
    <property type="entry name" value="Glu_racemase"/>
    <property type="match status" value="1"/>
</dbReference>
<dbReference type="InterPro" id="IPR004391">
    <property type="entry name" value="Glu_race"/>
</dbReference>
<comment type="pathway">
    <text evidence="8">Cell wall biogenesis; peptidoglycan biosynthesis.</text>
</comment>
<dbReference type="EMBL" id="CP063304">
    <property type="protein sequence ID" value="QOV19694.1"/>
    <property type="molecule type" value="Genomic_DNA"/>
</dbReference>
<gene>
    <name evidence="8" type="primary">murI</name>
    <name evidence="9" type="ORF">INP51_01575</name>
</gene>
<keyword evidence="10" id="KW-1185">Reference proteome</keyword>
<sequence>MIIDKYAPIGVFDSGVGGLTVVRELMRNLPQENIVYFGDTARVPYGNKSKETVLRYSRQIIRFLETKDVKAIVVACNTASALAMDTIEKEINIPIIGVVIPGVHTALRTTRNNRIGVIATDSTIKSNLYQTLLRSNNSEITVFGKACPLFVPLVEEGWTKDRITYEIACRYLDDVLDKDIDTLIMGCTHYPLMRSLLKKVVGDDVTLVNPAYETSVALKKLLEDLNLQNPGDFVKEKKFQCGRYRFFASDAVERFNTFADTVLPCEVESAELVQIEDF</sequence>
<dbReference type="InterPro" id="IPR001920">
    <property type="entry name" value="Asp/Glu_race"/>
</dbReference>
<dbReference type="PROSITE" id="PS00923">
    <property type="entry name" value="ASP_GLU_RACEMASE_1"/>
    <property type="match status" value="1"/>
</dbReference>
<dbReference type="GO" id="GO:0071555">
    <property type="term" value="P:cell wall organization"/>
    <property type="evidence" value="ECO:0007669"/>
    <property type="project" value="UniProtKB-KW"/>
</dbReference>
<accession>A0A7M2RI83</accession>
<dbReference type="InterPro" id="IPR033134">
    <property type="entry name" value="Asp/Glu_racemase_AS_2"/>
</dbReference>
<protein>
    <recommendedName>
        <fullName evidence="7 8">Glutamate racemase</fullName>
        <ecNumber evidence="2 8">5.1.1.3</ecNumber>
    </recommendedName>
</protein>
<dbReference type="GO" id="GO:0009252">
    <property type="term" value="P:peptidoglycan biosynthetic process"/>
    <property type="evidence" value="ECO:0007669"/>
    <property type="project" value="UniProtKB-UniRule"/>
</dbReference>
<feature type="binding site" evidence="8">
    <location>
        <begin position="188"/>
        <end position="189"/>
    </location>
    <ligand>
        <name>substrate</name>
    </ligand>
</feature>
<dbReference type="KEGG" id="bliq:INP51_01575"/>
<evidence type="ECO:0000256" key="6">
    <source>
        <dbReference type="ARBA" id="ARBA00023316"/>
    </source>
</evidence>
<evidence type="ECO:0000256" key="2">
    <source>
        <dbReference type="ARBA" id="ARBA00013090"/>
    </source>
</evidence>